<accession>B1FIV4</accession>
<reference evidence="1 2" key="1">
    <citation type="submission" date="2008-03" db="EMBL/GenBank/DDBJ databases">
        <title>Sequencing of the draft genome and assembly of Burkholderia ambifaria IOP40-10.</title>
        <authorList>
            <consortium name="US DOE Joint Genome Institute (JGI-PGF)"/>
            <person name="Copeland A."/>
            <person name="Lucas S."/>
            <person name="Lapidus A."/>
            <person name="Glavina del Rio T."/>
            <person name="Dalin E."/>
            <person name="Tice H."/>
            <person name="Bruce D."/>
            <person name="Goodwin L."/>
            <person name="Pitluck S."/>
            <person name="Larimer F."/>
            <person name="Land M.L."/>
            <person name="Hauser L."/>
            <person name="Tiedje J."/>
            <person name="Richardson P."/>
        </authorList>
    </citation>
    <scope>NUCLEOTIDE SEQUENCE [LARGE SCALE GENOMIC DNA]</scope>
    <source>
        <strain evidence="1 2">IOP40-10</strain>
    </source>
</reference>
<proteinExistence type="predicted"/>
<comment type="caution">
    <text evidence="1">The sequence shown here is derived from an EMBL/GenBank/DDBJ whole genome shotgun (WGS) entry which is preliminary data.</text>
</comment>
<organism evidence="1 2">
    <name type="scientific">Burkholderia ambifaria IOP40-10</name>
    <dbReference type="NCBI Taxonomy" id="396596"/>
    <lineage>
        <taxon>Bacteria</taxon>
        <taxon>Pseudomonadati</taxon>
        <taxon>Pseudomonadota</taxon>
        <taxon>Betaproteobacteria</taxon>
        <taxon>Burkholderiales</taxon>
        <taxon>Burkholderiaceae</taxon>
        <taxon>Burkholderia</taxon>
        <taxon>Burkholderia cepacia complex</taxon>
    </lineage>
</organism>
<dbReference type="AlphaFoldDB" id="B1FIV4"/>
<evidence type="ECO:0000313" key="1">
    <source>
        <dbReference type="EMBL" id="EDT02535.1"/>
    </source>
</evidence>
<dbReference type="EMBL" id="ABLC01000111">
    <property type="protein sequence ID" value="EDT02535.1"/>
    <property type="molecule type" value="Genomic_DNA"/>
</dbReference>
<name>B1FIV4_9BURK</name>
<evidence type="ECO:0000313" key="2">
    <source>
        <dbReference type="Proteomes" id="UP000005463"/>
    </source>
</evidence>
<gene>
    <name evidence="1" type="ORF">BamIOP4010DRAFT_3964</name>
</gene>
<dbReference type="Proteomes" id="UP000005463">
    <property type="component" value="Unassembled WGS sequence"/>
</dbReference>
<protein>
    <submittedName>
        <fullName evidence="1">Uncharacterized protein</fullName>
    </submittedName>
</protein>
<sequence>MKAHEIGEAVQPFRIGGTLLERRGDLARGRAHVAVFVPGAGGDERFQRIGGRAGHQRGIGDEVGVMRARELLVQQRIQRGVAQRAAGRLVLRLRAQQVRIGRVLQQDGPDRGVLHERIVGEHVVDEPGLLQVDREREFQRLALEAQFRERDQVAPQLARLVALAAILQRERAQRLLAQAEIVERHGGRGRQQRERGIGLAPDLHIPGGEQVVVQRGRVREARFLRLQVVQRQRLAAARIAVVRRTHAQQVDGREHGRRLDLARVEFRPEQQLAVEFVRQLDQRHVRRRRRPARERMAVEVGLLRDVSAEPCDAPQQPVGGNRIATLRIHLQVGAKHGVRGVERHLRDACARRRRAVVVECVGLRGVQLRAPGHIEPGFLQPRVCAVRCAREGARRGVEVGAVERVRAVEVRGELLAERRLDRRLRPRGARAARRTGFLRDVGARRAQAGGFVGGKAAGTVQCVVERVGARVHAAADAAFAVGVAVRQRIGVRRAAGRVGRLLADIDPPGKIHRERHDHLADPVFRRDGLRVRKHPRDLGAVDHHQHRVDARVVGGAQHRHVAARVRTLAERGRHVAAVVRAGVGGGQAKQAGRQRGEQVAVQRRVSRHFSCTRWGREGRFSQRAFRLGAYRTSRAASVAGPARWKSTHCRRNATLNPERMN</sequence>